<feature type="domain" description="Beta-ketoacyl-[acyl-carrier-protein] synthase III C-terminal" evidence="3">
    <location>
        <begin position="269"/>
        <end position="338"/>
    </location>
</feature>
<dbReference type="PANTHER" id="PTHR34069">
    <property type="entry name" value="3-OXOACYL-[ACYL-CARRIER-PROTEIN] SYNTHASE 3"/>
    <property type="match status" value="1"/>
</dbReference>
<name>A0A6J6V8R6_9ZZZZ</name>
<keyword evidence="1" id="KW-0808">Transferase</keyword>
<gene>
    <name evidence="5" type="ORF">UFOPK1820_00127</name>
    <name evidence="6" type="ORF">UFOPK1960_00311</name>
    <name evidence="7" type="ORF">UFOPK2921_00066</name>
    <name evidence="8" type="ORF">UFOPK3889_00449</name>
    <name evidence="9" type="ORF">UFOPK4275_00582</name>
    <name evidence="10" type="ORF">UFOPK4422_01073</name>
</gene>
<dbReference type="Gene3D" id="3.40.47.10">
    <property type="match status" value="2"/>
</dbReference>
<evidence type="ECO:0000313" key="9">
    <source>
        <dbReference type="EMBL" id="CAB5048387.1"/>
    </source>
</evidence>
<dbReference type="Pfam" id="PF08541">
    <property type="entry name" value="ACP_syn_III_C"/>
    <property type="match status" value="1"/>
</dbReference>
<evidence type="ECO:0000313" key="8">
    <source>
        <dbReference type="EMBL" id="CAB4969371.1"/>
    </source>
</evidence>
<accession>A0A6J6V8R6</accession>
<dbReference type="EMBL" id="CAEZVL010000028">
    <property type="protein sequence ID" value="CAB4624873.1"/>
    <property type="molecule type" value="Genomic_DNA"/>
</dbReference>
<dbReference type="NCBIfam" id="NF006720">
    <property type="entry name" value="PRK09258.1"/>
    <property type="match status" value="1"/>
</dbReference>
<dbReference type="InterPro" id="IPR013751">
    <property type="entry name" value="ACP_syn_III_N"/>
</dbReference>
<dbReference type="InterPro" id="IPR013747">
    <property type="entry name" value="ACP_syn_III_C"/>
</dbReference>
<dbReference type="EMBL" id="CAFBQJ010000083">
    <property type="protein sequence ID" value="CAB5048387.1"/>
    <property type="molecule type" value="Genomic_DNA"/>
</dbReference>
<evidence type="ECO:0000313" key="10">
    <source>
        <dbReference type="EMBL" id="CAB5126945.1"/>
    </source>
</evidence>
<dbReference type="EMBL" id="CAEZUK010000010">
    <property type="protein sequence ID" value="CAB4590562.1"/>
    <property type="molecule type" value="Genomic_DNA"/>
</dbReference>
<dbReference type="EMBL" id="CAFBRX010000109">
    <property type="protein sequence ID" value="CAB5126945.1"/>
    <property type="molecule type" value="Genomic_DNA"/>
</dbReference>
<dbReference type="SUPFAM" id="SSF53901">
    <property type="entry name" value="Thiolase-like"/>
    <property type="match status" value="1"/>
</dbReference>
<dbReference type="EMBL" id="CAEZZV010000005">
    <property type="protein sequence ID" value="CAB4767579.1"/>
    <property type="molecule type" value="Genomic_DNA"/>
</dbReference>
<evidence type="ECO:0000313" key="5">
    <source>
        <dbReference type="EMBL" id="CAB4590562.1"/>
    </source>
</evidence>
<dbReference type="InterPro" id="IPR016039">
    <property type="entry name" value="Thiolase-like"/>
</dbReference>
<reference evidence="7" key="1">
    <citation type="submission" date="2020-05" db="EMBL/GenBank/DDBJ databases">
        <authorList>
            <person name="Chiriac C."/>
            <person name="Salcher M."/>
            <person name="Ghai R."/>
            <person name="Kavagutti S V."/>
        </authorList>
    </citation>
    <scope>NUCLEOTIDE SEQUENCE</scope>
</reference>
<feature type="domain" description="Beta-ketoacyl-[acyl-carrier-protein] synthase III N-terminal" evidence="4">
    <location>
        <begin position="128"/>
        <end position="207"/>
    </location>
</feature>
<protein>
    <submittedName>
        <fullName evidence="7">Unannotated protein</fullName>
    </submittedName>
</protein>
<evidence type="ECO:0000313" key="7">
    <source>
        <dbReference type="EMBL" id="CAB4767579.1"/>
    </source>
</evidence>
<dbReference type="PANTHER" id="PTHR34069:SF3">
    <property type="entry name" value="ACYL-COA:ACYL-COA ALKYLTRANSFERASE"/>
    <property type="match status" value="1"/>
</dbReference>
<dbReference type="Pfam" id="PF08545">
    <property type="entry name" value="ACP_syn_III"/>
    <property type="match status" value="1"/>
</dbReference>
<dbReference type="AlphaFoldDB" id="A0A6J6V8R6"/>
<evidence type="ECO:0000256" key="1">
    <source>
        <dbReference type="ARBA" id="ARBA00022679"/>
    </source>
</evidence>
<dbReference type="GO" id="GO:0006633">
    <property type="term" value="P:fatty acid biosynthetic process"/>
    <property type="evidence" value="ECO:0007669"/>
    <property type="project" value="InterPro"/>
</dbReference>
<organism evidence="7">
    <name type="scientific">freshwater metagenome</name>
    <dbReference type="NCBI Taxonomy" id="449393"/>
    <lineage>
        <taxon>unclassified sequences</taxon>
        <taxon>metagenomes</taxon>
        <taxon>ecological metagenomes</taxon>
    </lineage>
</organism>
<evidence type="ECO:0000259" key="3">
    <source>
        <dbReference type="Pfam" id="PF08541"/>
    </source>
</evidence>
<dbReference type="GO" id="GO:0044550">
    <property type="term" value="P:secondary metabolite biosynthetic process"/>
    <property type="evidence" value="ECO:0007669"/>
    <property type="project" value="TreeGrafter"/>
</dbReference>
<dbReference type="GO" id="GO:0004315">
    <property type="term" value="F:3-oxoacyl-[acyl-carrier-protein] synthase activity"/>
    <property type="evidence" value="ECO:0007669"/>
    <property type="project" value="InterPro"/>
</dbReference>
<dbReference type="EMBL" id="CAFBNZ010000058">
    <property type="protein sequence ID" value="CAB4969371.1"/>
    <property type="molecule type" value="Genomic_DNA"/>
</dbReference>
<proteinExistence type="predicted"/>
<evidence type="ECO:0000256" key="2">
    <source>
        <dbReference type="ARBA" id="ARBA00023315"/>
    </source>
</evidence>
<keyword evidence="2" id="KW-0012">Acyltransferase</keyword>
<sequence length="346" mass="36737">MGRLGMSGNSVFRHQNSGILSIAAVEAPRVVTSDWIDEQLAETYLRNGLRPGLLAGLAGIEERRWWDDSVSFTDAAAMAGRAAIEKAGIDPAQIGILISTSVCKENLEPSVACAVHDQLKLSTSCLNFDISNACLGFINAMHLAATMLDAGTVEYALIVDGEGSRYTQETTLERLKSPTSSAGDVFSEFASLTLGSGAAAMVMARADRHNDVHRLIGGVGRAGTEHNSLCVGTLDRMTTDTHGLLVAGLDLAAAAWKASAESFDWSAGLDWYIIHQVSKVHTTMICDRLGINPAKVPLTFPHYGNVGPAAIPITLASVQDQIQPGQRVLCLGIGSGLNTSFSEILW</sequence>
<evidence type="ECO:0000313" key="6">
    <source>
        <dbReference type="EMBL" id="CAB4624873.1"/>
    </source>
</evidence>
<evidence type="ECO:0000259" key="4">
    <source>
        <dbReference type="Pfam" id="PF08545"/>
    </source>
</evidence>